<dbReference type="SUPFAM" id="SSF46785">
    <property type="entry name" value="Winged helix' DNA-binding domain"/>
    <property type="match status" value="2"/>
</dbReference>
<feature type="domain" description="HTH asnC-type" evidence="5">
    <location>
        <begin position="15"/>
        <end position="76"/>
    </location>
</feature>
<dbReference type="SMART" id="SM00344">
    <property type="entry name" value="HTH_ASNC"/>
    <property type="match status" value="2"/>
</dbReference>
<evidence type="ECO:0000259" key="5">
    <source>
        <dbReference type="PROSITE" id="PS50956"/>
    </source>
</evidence>
<dbReference type="RefSeq" id="WP_420166403.1">
    <property type="nucleotide sequence ID" value="NZ_JBDLNV010000008.1"/>
</dbReference>
<evidence type="ECO:0000313" key="6">
    <source>
        <dbReference type="EMBL" id="MFM1725937.1"/>
    </source>
</evidence>
<keyword evidence="7" id="KW-1185">Reference proteome</keyword>
<organism evidence="6 7">
    <name type="scientific">Rhodococcus parequi</name>
    <dbReference type="NCBI Taxonomy" id="3137122"/>
    <lineage>
        <taxon>Bacteria</taxon>
        <taxon>Bacillati</taxon>
        <taxon>Actinomycetota</taxon>
        <taxon>Actinomycetes</taxon>
        <taxon>Mycobacteriales</taxon>
        <taxon>Nocardiaceae</taxon>
        <taxon>Rhodococcus</taxon>
    </lineage>
</organism>
<dbReference type="InterPro" id="IPR036388">
    <property type="entry name" value="WH-like_DNA-bd_sf"/>
</dbReference>
<keyword evidence="1" id="KW-0805">Transcription regulation</keyword>
<dbReference type="Pfam" id="PF13404">
    <property type="entry name" value="HTH_AsnC-type"/>
    <property type="match status" value="1"/>
</dbReference>
<dbReference type="Proteomes" id="UP001629745">
    <property type="component" value="Unassembled WGS sequence"/>
</dbReference>
<evidence type="ECO:0000256" key="4">
    <source>
        <dbReference type="SAM" id="MobiDB-lite"/>
    </source>
</evidence>
<dbReference type="PANTHER" id="PTHR30154:SF34">
    <property type="entry name" value="TRANSCRIPTIONAL REGULATOR AZLB"/>
    <property type="match status" value="1"/>
</dbReference>
<dbReference type="CDD" id="cd00090">
    <property type="entry name" value="HTH_ARSR"/>
    <property type="match status" value="1"/>
</dbReference>
<evidence type="ECO:0000313" key="7">
    <source>
        <dbReference type="Proteomes" id="UP001629745"/>
    </source>
</evidence>
<feature type="domain" description="HTH asnC-type" evidence="5">
    <location>
        <begin position="171"/>
        <end position="230"/>
    </location>
</feature>
<proteinExistence type="predicted"/>
<keyword evidence="3" id="KW-0804">Transcription</keyword>
<dbReference type="PRINTS" id="PR00033">
    <property type="entry name" value="HTHASNC"/>
</dbReference>
<dbReference type="EMBL" id="JBDLNV010000008">
    <property type="protein sequence ID" value="MFM1725937.1"/>
    <property type="molecule type" value="Genomic_DNA"/>
</dbReference>
<dbReference type="PANTHER" id="PTHR30154">
    <property type="entry name" value="LEUCINE-RESPONSIVE REGULATORY PROTEIN"/>
    <property type="match status" value="1"/>
</dbReference>
<dbReference type="PROSITE" id="PS50956">
    <property type="entry name" value="HTH_ASNC_2"/>
    <property type="match status" value="2"/>
</dbReference>
<feature type="region of interest" description="Disordered" evidence="4">
    <location>
        <begin position="315"/>
        <end position="336"/>
    </location>
</feature>
<dbReference type="InterPro" id="IPR019888">
    <property type="entry name" value="Tscrpt_reg_AsnC-like"/>
</dbReference>
<name>A0ABW9FKD7_9NOCA</name>
<accession>A0ABW9FKD7</accession>
<protein>
    <submittedName>
        <fullName evidence="6">Lrp/AsnC family transcriptional regulator</fullName>
    </submittedName>
</protein>
<keyword evidence="2" id="KW-0238">DNA-binding</keyword>
<comment type="caution">
    <text evidence="6">The sequence shown here is derived from an EMBL/GenBank/DDBJ whole genome shotgun (WGS) entry which is preliminary data.</text>
</comment>
<reference evidence="6 7" key="1">
    <citation type="submission" date="2023-11" db="EMBL/GenBank/DDBJ databases">
        <authorList>
            <person name="Val-Calvo J."/>
            <person name="Scortti M."/>
            <person name="Vazquez-Boland J."/>
        </authorList>
    </citation>
    <scope>NUCLEOTIDE SEQUENCE [LARGE SCALE GENOMIC DNA]</scope>
    <source>
        <strain evidence="6 7">PAM 2766</strain>
    </source>
</reference>
<dbReference type="Gene3D" id="3.30.70.920">
    <property type="match status" value="2"/>
</dbReference>
<dbReference type="Pfam" id="PF13412">
    <property type="entry name" value="HTH_24"/>
    <property type="match status" value="1"/>
</dbReference>
<sequence length="336" mass="36027">MGRTSGVSSSHGEPLNAVDRFLIDALVQNGRVPFTTLAAQVGVSGTTVCRRLAALEQRGVIRGYTVVVDSGALGEPTTALFSIKPRAQAPAGRSIADRLRRLPQITASFIMSGDRPNIAVGRFTSPEAAESLAARLRDDLCARVNIDFVLKTRFGDAVWSPDSSAAPALRDTDRTLIDLLMVDGRASLDSLAKKTHLSKSTVHKRLQVLQERGVIRGYTTLVDSGALGLPVTAVFAIKSNAATAVEPSKFGKLHGFPEIGTCYTLSGRRSSVAVGTYRDIAAARTAADRLGEQLHTVVNVDFVLATDFDRHQWPRRSGGGQQCPYDEAPGHLQPVR</sequence>
<dbReference type="InterPro" id="IPR000485">
    <property type="entry name" value="AsnC-type_HTH_dom"/>
</dbReference>
<gene>
    <name evidence="6" type="ORF">ABEU20_004560</name>
</gene>
<evidence type="ECO:0000256" key="1">
    <source>
        <dbReference type="ARBA" id="ARBA00023015"/>
    </source>
</evidence>
<evidence type="ECO:0000256" key="3">
    <source>
        <dbReference type="ARBA" id="ARBA00023163"/>
    </source>
</evidence>
<dbReference type="InterPro" id="IPR011991">
    <property type="entry name" value="ArsR-like_HTH"/>
</dbReference>
<dbReference type="InterPro" id="IPR036390">
    <property type="entry name" value="WH_DNA-bd_sf"/>
</dbReference>
<evidence type="ECO:0000256" key="2">
    <source>
        <dbReference type="ARBA" id="ARBA00023125"/>
    </source>
</evidence>
<dbReference type="Gene3D" id="1.10.10.10">
    <property type="entry name" value="Winged helix-like DNA-binding domain superfamily/Winged helix DNA-binding domain"/>
    <property type="match status" value="2"/>
</dbReference>